<dbReference type="Pfam" id="PF02879">
    <property type="entry name" value="PGM_PMM_II"/>
    <property type="match status" value="1"/>
</dbReference>
<evidence type="ECO:0000256" key="5">
    <source>
        <dbReference type="ARBA" id="ARBA00022842"/>
    </source>
</evidence>
<keyword evidence="6 11" id="KW-0413">Isomerase</keyword>
<name>A0A3B1C9T7_9ZZZZ</name>
<dbReference type="EMBL" id="UOGF01000026">
    <property type="protein sequence ID" value="VAX27276.1"/>
    <property type="molecule type" value="Genomic_DNA"/>
</dbReference>
<dbReference type="InterPro" id="IPR016055">
    <property type="entry name" value="A-D-PHexomutase_a/b/a-I/II/III"/>
</dbReference>
<keyword evidence="4" id="KW-0479">Metal-binding</keyword>
<dbReference type="CDD" id="cd03089">
    <property type="entry name" value="PMM_PGM"/>
    <property type="match status" value="1"/>
</dbReference>
<dbReference type="SUPFAM" id="SSF55957">
    <property type="entry name" value="Phosphoglucomutase, C-terminal domain"/>
    <property type="match status" value="1"/>
</dbReference>
<organism evidence="11">
    <name type="scientific">hydrothermal vent metagenome</name>
    <dbReference type="NCBI Taxonomy" id="652676"/>
    <lineage>
        <taxon>unclassified sequences</taxon>
        <taxon>metagenomes</taxon>
        <taxon>ecological metagenomes</taxon>
    </lineage>
</organism>
<evidence type="ECO:0000256" key="2">
    <source>
        <dbReference type="ARBA" id="ARBA00010231"/>
    </source>
</evidence>
<comment type="similarity">
    <text evidence="2">Belongs to the phosphohexose mutase family.</text>
</comment>
<dbReference type="InterPro" id="IPR005845">
    <property type="entry name" value="A-D-PHexomutase_a/b/a-II"/>
</dbReference>
<dbReference type="EC" id="5.4.2.2" evidence="11"/>
<dbReference type="PANTHER" id="PTHR43771">
    <property type="entry name" value="PHOSPHOMANNOMUTASE"/>
    <property type="match status" value="1"/>
</dbReference>
<gene>
    <name evidence="11" type="ORF">MNBD_NITROSPIRAE01-1923</name>
</gene>
<dbReference type="GO" id="GO:0005975">
    <property type="term" value="P:carbohydrate metabolic process"/>
    <property type="evidence" value="ECO:0007669"/>
    <property type="project" value="InterPro"/>
</dbReference>
<comment type="cofactor">
    <cofactor evidence="1">
        <name>Mg(2+)</name>
        <dbReference type="ChEBI" id="CHEBI:18420"/>
    </cofactor>
</comment>
<accession>A0A3B1C9T7</accession>
<keyword evidence="5" id="KW-0460">Magnesium</keyword>
<dbReference type="Gene3D" id="3.30.310.50">
    <property type="entry name" value="Alpha-D-phosphohexomutase, C-terminal domain"/>
    <property type="match status" value="1"/>
</dbReference>
<dbReference type="PROSITE" id="PS00710">
    <property type="entry name" value="PGM_PMM"/>
    <property type="match status" value="1"/>
</dbReference>
<evidence type="ECO:0000259" key="8">
    <source>
        <dbReference type="Pfam" id="PF02878"/>
    </source>
</evidence>
<evidence type="ECO:0000259" key="9">
    <source>
        <dbReference type="Pfam" id="PF02879"/>
    </source>
</evidence>
<proteinExistence type="inferred from homology"/>
<feature type="domain" description="Alpha-D-phosphohexomutase C-terminal" evidence="7">
    <location>
        <begin position="368"/>
        <end position="437"/>
    </location>
</feature>
<feature type="domain" description="Alpha-D-phosphohexomutase alpha/beta/alpha" evidence="8">
    <location>
        <begin position="3"/>
        <end position="133"/>
    </location>
</feature>
<dbReference type="SUPFAM" id="SSF53738">
    <property type="entry name" value="Phosphoglucomutase, first 3 domains"/>
    <property type="match status" value="3"/>
</dbReference>
<dbReference type="InterPro" id="IPR005843">
    <property type="entry name" value="A-D-PHexomutase_C"/>
</dbReference>
<keyword evidence="3" id="KW-0597">Phosphoprotein</keyword>
<dbReference type="GO" id="GO:0000287">
    <property type="term" value="F:magnesium ion binding"/>
    <property type="evidence" value="ECO:0007669"/>
    <property type="project" value="InterPro"/>
</dbReference>
<dbReference type="InterPro" id="IPR005841">
    <property type="entry name" value="Alpha-D-phosphohexomutase_SF"/>
</dbReference>
<dbReference type="InterPro" id="IPR016066">
    <property type="entry name" value="A-D-PHexomutase_CS"/>
</dbReference>
<reference evidence="11" key="1">
    <citation type="submission" date="2018-06" db="EMBL/GenBank/DDBJ databases">
        <authorList>
            <person name="Zhirakovskaya E."/>
        </authorList>
    </citation>
    <scope>NUCLEOTIDE SEQUENCE</scope>
</reference>
<dbReference type="InterPro" id="IPR005844">
    <property type="entry name" value="A-D-PHexomutase_a/b/a-I"/>
</dbReference>
<evidence type="ECO:0000313" key="11">
    <source>
        <dbReference type="EMBL" id="VAX27276.1"/>
    </source>
</evidence>
<evidence type="ECO:0000256" key="4">
    <source>
        <dbReference type="ARBA" id="ARBA00022723"/>
    </source>
</evidence>
<dbReference type="InterPro" id="IPR005846">
    <property type="entry name" value="A-D-PHexomutase_a/b/a-III"/>
</dbReference>
<feature type="domain" description="Alpha-D-phosphohexomutase alpha/beta/alpha" evidence="9">
    <location>
        <begin position="152"/>
        <end position="248"/>
    </location>
</feature>
<dbReference type="InterPro" id="IPR036900">
    <property type="entry name" value="A-D-PHexomutase_C_sf"/>
</dbReference>
<dbReference type="GO" id="GO:0004615">
    <property type="term" value="F:phosphomannomutase activity"/>
    <property type="evidence" value="ECO:0007669"/>
    <property type="project" value="UniProtKB-EC"/>
</dbReference>
<dbReference type="Pfam" id="PF02878">
    <property type="entry name" value="PGM_PMM_I"/>
    <property type="match status" value="1"/>
</dbReference>
<dbReference type="PRINTS" id="PR00509">
    <property type="entry name" value="PGMPMM"/>
</dbReference>
<dbReference type="GO" id="GO:0004614">
    <property type="term" value="F:phosphoglucomutase activity"/>
    <property type="evidence" value="ECO:0007669"/>
    <property type="project" value="UniProtKB-EC"/>
</dbReference>
<evidence type="ECO:0000256" key="3">
    <source>
        <dbReference type="ARBA" id="ARBA00022553"/>
    </source>
</evidence>
<protein>
    <submittedName>
        <fullName evidence="11">Phosphoglucomutase @ Phosphomannomutase</fullName>
        <ecNumber evidence="11">5.4.2.2</ecNumber>
        <ecNumber evidence="11">5.4.2.8</ecNumber>
    </submittedName>
</protein>
<sequence length="453" mass="49969">MSIFREYDIRGIYGKDLTDKTAIGVGKALGTWIRRLGGKQIALGYDVRLSTPPLKAAFLSGLLSTGVNAIDIGECPTPVLYFSLHELKVDGGIMITASHNPGEFNGFKVCVGKKTLFGEEIQAIKTMIDTQDFETSETPGEVHLEADFLSTYANYFEKQFGVLEKKKVVIDCGNGAAALIAPRIFETLGCEVIPLFCEADGSFPNHHPDPTVPKNLEDMIAAVKSEGADLGIAFDGDGDRIGAVDENGTIIWGDRLTLLFATDILKTNPGATIISEVKASQVFYDEIARLGGNGIMWKTGHSLIKAKMKESGALLAGEMSGHIFFADRYFGFDDATYAGCRLIEILVRDKKPLSEHFKNLPQTYVTPEIRIDCPDDKKFEITEQCREFFSKHFKVIDIDGVRMKLQDGWALIRASNTQAALVLRFEASTLSRLEKNREGVEKYLKTLLDKIDS</sequence>
<dbReference type="AlphaFoldDB" id="A0A3B1C9T7"/>
<evidence type="ECO:0000259" key="10">
    <source>
        <dbReference type="Pfam" id="PF02880"/>
    </source>
</evidence>
<feature type="domain" description="Alpha-D-phosphohexomutase alpha/beta/alpha" evidence="10">
    <location>
        <begin position="252"/>
        <end position="364"/>
    </location>
</feature>
<dbReference type="EC" id="5.4.2.8" evidence="11"/>
<evidence type="ECO:0000256" key="6">
    <source>
        <dbReference type="ARBA" id="ARBA00023235"/>
    </source>
</evidence>
<dbReference type="Pfam" id="PF00408">
    <property type="entry name" value="PGM_PMM_IV"/>
    <property type="match status" value="1"/>
</dbReference>
<dbReference type="Gene3D" id="3.40.120.10">
    <property type="entry name" value="Alpha-D-Glucose-1,6-Bisphosphate, subunit A, domain 3"/>
    <property type="match status" value="3"/>
</dbReference>
<evidence type="ECO:0000256" key="1">
    <source>
        <dbReference type="ARBA" id="ARBA00001946"/>
    </source>
</evidence>
<dbReference type="PANTHER" id="PTHR43771:SF2">
    <property type="entry name" value="PHOSPHOMANNOMUTASE_PHOSPHOGLUCOMUTASE"/>
    <property type="match status" value="1"/>
</dbReference>
<evidence type="ECO:0000259" key="7">
    <source>
        <dbReference type="Pfam" id="PF00408"/>
    </source>
</evidence>
<dbReference type="Pfam" id="PF02880">
    <property type="entry name" value="PGM_PMM_III"/>
    <property type="match status" value="1"/>
</dbReference>